<dbReference type="AlphaFoldDB" id="A0AA88YEM1"/>
<dbReference type="EMBL" id="VSWD01000006">
    <property type="protein sequence ID" value="KAK3100201.1"/>
    <property type="molecule type" value="Genomic_DNA"/>
</dbReference>
<proteinExistence type="predicted"/>
<name>A0AA88YEM1_PINIB</name>
<gene>
    <name evidence="1" type="ORF">FSP39_016154</name>
</gene>
<protein>
    <submittedName>
        <fullName evidence="1">Uncharacterized protein</fullName>
    </submittedName>
</protein>
<sequence>MGGIVRTISDREDPCFVGRFRPPVGRFTCKLPRVTADVFRLRTGSQKCEKPSHSTRECFCGFIQKAIFSPNTEPVSLDAALVEIKARMPDSGHFVIKDKTQAWELGYSVDALPTYNTGAIRRTIIPDDFNKPIIKSGTSTGLTRSSFRLIGAEVRIIDHDVLAGTQDNEPIVMKGQYEIEPCHDLRTFFDSGDSGSAVFMKDSDGSLSCIGIAIGKTSYHSTVVTPIGAILDALGINDSDVTRFI</sequence>
<keyword evidence="2" id="KW-1185">Reference proteome</keyword>
<organism evidence="1 2">
    <name type="scientific">Pinctada imbricata</name>
    <name type="common">Atlantic pearl-oyster</name>
    <name type="synonym">Pinctada martensii</name>
    <dbReference type="NCBI Taxonomy" id="66713"/>
    <lineage>
        <taxon>Eukaryota</taxon>
        <taxon>Metazoa</taxon>
        <taxon>Spiralia</taxon>
        <taxon>Lophotrochozoa</taxon>
        <taxon>Mollusca</taxon>
        <taxon>Bivalvia</taxon>
        <taxon>Autobranchia</taxon>
        <taxon>Pteriomorphia</taxon>
        <taxon>Pterioida</taxon>
        <taxon>Pterioidea</taxon>
        <taxon>Pteriidae</taxon>
        <taxon>Pinctada</taxon>
    </lineage>
</organism>
<comment type="caution">
    <text evidence="1">The sequence shown here is derived from an EMBL/GenBank/DDBJ whole genome shotgun (WGS) entry which is preliminary data.</text>
</comment>
<evidence type="ECO:0000313" key="1">
    <source>
        <dbReference type="EMBL" id="KAK3100201.1"/>
    </source>
</evidence>
<evidence type="ECO:0000313" key="2">
    <source>
        <dbReference type="Proteomes" id="UP001186944"/>
    </source>
</evidence>
<accession>A0AA88YEM1</accession>
<dbReference type="Proteomes" id="UP001186944">
    <property type="component" value="Unassembled WGS sequence"/>
</dbReference>
<reference evidence="1" key="1">
    <citation type="submission" date="2019-08" db="EMBL/GenBank/DDBJ databases">
        <title>The improved chromosome-level genome for the pearl oyster Pinctada fucata martensii using PacBio sequencing and Hi-C.</title>
        <authorList>
            <person name="Zheng Z."/>
        </authorList>
    </citation>
    <scope>NUCLEOTIDE SEQUENCE</scope>
    <source>
        <strain evidence="1">ZZ-2019</strain>
        <tissue evidence="1">Adductor muscle</tissue>
    </source>
</reference>